<name>A0A133P1A6_GARVA</name>
<evidence type="ECO:0000313" key="2">
    <source>
        <dbReference type="EMBL" id="KXA22302.1"/>
    </source>
</evidence>
<gene>
    <name evidence="2" type="ORF">HMPREF3208_00354</name>
</gene>
<feature type="transmembrane region" description="Helical" evidence="1">
    <location>
        <begin position="20"/>
        <end position="42"/>
    </location>
</feature>
<keyword evidence="1" id="KW-1133">Transmembrane helix</keyword>
<keyword evidence="1" id="KW-0472">Membrane</keyword>
<keyword evidence="1" id="KW-0812">Transmembrane</keyword>
<dbReference type="Proteomes" id="UP000070687">
    <property type="component" value="Unassembled WGS sequence"/>
</dbReference>
<evidence type="ECO:0000313" key="3">
    <source>
        <dbReference type="Proteomes" id="UP000070687"/>
    </source>
</evidence>
<dbReference type="EMBL" id="LRQB01000016">
    <property type="protein sequence ID" value="KXA22302.1"/>
    <property type="molecule type" value="Genomic_DNA"/>
</dbReference>
<organism evidence="2 3">
    <name type="scientific">Gardnerella vaginalis</name>
    <dbReference type="NCBI Taxonomy" id="2702"/>
    <lineage>
        <taxon>Bacteria</taxon>
        <taxon>Bacillati</taxon>
        <taxon>Actinomycetota</taxon>
        <taxon>Actinomycetes</taxon>
        <taxon>Bifidobacteriales</taxon>
        <taxon>Bifidobacteriaceae</taxon>
        <taxon>Gardnerella</taxon>
    </lineage>
</organism>
<proteinExistence type="predicted"/>
<reference evidence="2 3" key="1">
    <citation type="submission" date="2016-01" db="EMBL/GenBank/DDBJ databases">
        <authorList>
            <person name="Oliw E.H."/>
        </authorList>
    </citation>
    <scope>NUCLEOTIDE SEQUENCE [LARGE SCALE GENOMIC DNA]</scope>
    <source>
        <strain evidence="2 3">PSS_7772B</strain>
    </source>
</reference>
<sequence length="48" mass="5634">MHYHTQCLCNNTTPASYVRTLAYLLLFYTNSSIFIAQHCYLLRLFVTS</sequence>
<evidence type="ECO:0000256" key="1">
    <source>
        <dbReference type="SAM" id="Phobius"/>
    </source>
</evidence>
<comment type="caution">
    <text evidence="2">The sequence shown here is derived from an EMBL/GenBank/DDBJ whole genome shotgun (WGS) entry which is preliminary data.</text>
</comment>
<protein>
    <submittedName>
        <fullName evidence="2">Uncharacterized protein</fullName>
    </submittedName>
</protein>
<dbReference type="AlphaFoldDB" id="A0A133P1A6"/>
<accession>A0A133P1A6</accession>